<dbReference type="PANTHER" id="PTHR42791:SF1">
    <property type="entry name" value="N-ACETYLTRANSFERASE DOMAIN-CONTAINING PROTEIN"/>
    <property type="match status" value="1"/>
</dbReference>
<dbReference type="PROSITE" id="PS51186">
    <property type="entry name" value="GNAT"/>
    <property type="match status" value="1"/>
</dbReference>
<dbReference type="EMBL" id="KV425556">
    <property type="protein sequence ID" value="KZT28835.1"/>
    <property type="molecule type" value="Genomic_DNA"/>
</dbReference>
<evidence type="ECO:0000259" key="1">
    <source>
        <dbReference type="PROSITE" id="PS51186"/>
    </source>
</evidence>
<dbReference type="SUPFAM" id="SSF55729">
    <property type="entry name" value="Acyl-CoA N-acyltransferases (Nat)"/>
    <property type="match status" value="1"/>
</dbReference>
<feature type="domain" description="N-acetyltransferase" evidence="1">
    <location>
        <begin position="81"/>
        <end position="208"/>
    </location>
</feature>
<dbReference type="Gene3D" id="3.40.630.30">
    <property type="match status" value="1"/>
</dbReference>
<evidence type="ECO:0000313" key="2">
    <source>
        <dbReference type="EMBL" id="KZT28835.1"/>
    </source>
</evidence>
<dbReference type="InterPro" id="IPR016181">
    <property type="entry name" value="Acyl_CoA_acyltransferase"/>
</dbReference>
<accession>A0A165UX97</accession>
<dbReference type="Proteomes" id="UP000076761">
    <property type="component" value="Unassembled WGS sequence"/>
</dbReference>
<dbReference type="InParanoid" id="A0A165UX97"/>
<dbReference type="PANTHER" id="PTHR42791">
    <property type="entry name" value="GNAT FAMILY ACETYLTRANSFERASE"/>
    <property type="match status" value="1"/>
</dbReference>
<organism evidence="2 3">
    <name type="scientific">Neolentinus lepideus HHB14362 ss-1</name>
    <dbReference type="NCBI Taxonomy" id="1314782"/>
    <lineage>
        <taxon>Eukaryota</taxon>
        <taxon>Fungi</taxon>
        <taxon>Dikarya</taxon>
        <taxon>Basidiomycota</taxon>
        <taxon>Agaricomycotina</taxon>
        <taxon>Agaricomycetes</taxon>
        <taxon>Gloeophyllales</taxon>
        <taxon>Gloeophyllaceae</taxon>
        <taxon>Neolentinus</taxon>
    </lineage>
</organism>
<protein>
    <recommendedName>
        <fullName evidence="1">N-acetyltransferase domain-containing protein</fullName>
    </recommendedName>
</protein>
<dbReference type="OrthoDB" id="2744543at2759"/>
<keyword evidence="3" id="KW-1185">Reference proteome</keyword>
<reference evidence="2 3" key="1">
    <citation type="journal article" date="2016" name="Mol. Biol. Evol.">
        <title>Comparative Genomics of Early-Diverging Mushroom-Forming Fungi Provides Insights into the Origins of Lignocellulose Decay Capabilities.</title>
        <authorList>
            <person name="Nagy L.G."/>
            <person name="Riley R."/>
            <person name="Tritt A."/>
            <person name="Adam C."/>
            <person name="Daum C."/>
            <person name="Floudas D."/>
            <person name="Sun H."/>
            <person name="Yadav J.S."/>
            <person name="Pangilinan J."/>
            <person name="Larsson K.H."/>
            <person name="Matsuura K."/>
            <person name="Barry K."/>
            <person name="Labutti K."/>
            <person name="Kuo R."/>
            <person name="Ohm R.A."/>
            <person name="Bhattacharya S.S."/>
            <person name="Shirouzu T."/>
            <person name="Yoshinaga Y."/>
            <person name="Martin F.M."/>
            <person name="Grigoriev I.V."/>
            <person name="Hibbett D.S."/>
        </authorList>
    </citation>
    <scope>NUCLEOTIDE SEQUENCE [LARGE SCALE GENOMIC DNA]</scope>
    <source>
        <strain evidence="2 3">HHB14362 ss-1</strain>
    </source>
</reference>
<dbReference type="InterPro" id="IPR000182">
    <property type="entry name" value="GNAT_dom"/>
</dbReference>
<dbReference type="Pfam" id="PF13508">
    <property type="entry name" value="Acetyltransf_7"/>
    <property type="match status" value="1"/>
</dbReference>
<gene>
    <name evidence="2" type="ORF">NEOLEDRAFT_782572</name>
</gene>
<evidence type="ECO:0000313" key="3">
    <source>
        <dbReference type="Proteomes" id="UP000076761"/>
    </source>
</evidence>
<proteinExistence type="predicted"/>
<dbReference type="CDD" id="cd04301">
    <property type="entry name" value="NAT_SF"/>
    <property type="match status" value="1"/>
</dbReference>
<sequence length="220" mass="24049">MSFSVRRLLNPTEEELDKTADALARAFNYSYFFSALGGKRELVAPFLRAHVNATLLGGEVYVVEVPADGIVGGALWFGPGQKFLSTAEQHAAGWDDIMSKIDTVYRAWWDNFLQEYDALCENCFGSGVKLSSYHLQVFGVVPDYQHRGFGRALITAIEDKAKLKGESLCLETMGTLNISIYQSMGFVVAGSGPAGKSPKNTDMVFTCLIKHAKTDVNSSA</sequence>
<dbReference type="InterPro" id="IPR052523">
    <property type="entry name" value="Trichothecene_AcTrans"/>
</dbReference>
<dbReference type="GO" id="GO:0016747">
    <property type="term" value="F:acyltransferase activity, transferring groups other than amino-acyl groups"/>
    <property type="evidence" value="ECO:0007669"/>
    <property type="project" value="InterPro"/>
</dbReference>
<name>A0A165UX97_9AGAM</name>
<dbReference type="AlphaFoldDB" id="A0A165UX97"/>
<dbReference type="STRING" id="1314782.A0A165UX97"/>